<dbReference type="SUPFAM" id="SSF49785">
    <property type="entry name" value="Galactose-binding domain-like"/>
    <property type="match status" value="1"/>
</dbReference>
<dbReference type="STRING" id="1499967.U27_06850"/>
<evidence type="ECO:0000313" key="10">
    <source>
        <dbReference type="Proteomes" id="UP000030661"/>
    </source>
</evidence>
<dbReference type="Gene3D" id="3.20.20.80">
    <property type="entry name" value="Glycosidases"/>
    <property type="match status" value="1"/>
</dbReference>
<dbReference type="InterPro" id="IPR013783">
    <property type="entry name" value="Ig-like_fold"/>
</dbReference>
<dbReference type="AlphaFoldDB" id="A0A081C5K9"/>
<keyword evidence="5" id="KW-0326">Glycosidase</keyword>
<gene>
    <name evidence="9" type="ORF">U27_06850</name>
</gene>
<evidence type="ECO:0000259" key="7">
    <source>
        <dbReference type="Pfam" id="PF02836"/>
    </source>
</evidence>
<protein>
    <recommendedName>
        <fullName evidence="3">Beta-glucuronidase</fullName>
        <ecNumber evidence="2">3.2.1.31</ecNumber>
    </recommendedName>
</protein>
<dbReference type="HOGENOM" id="CLU_006501_6_3_0"/>
<dbReference type="Proteomes" id="UP000030661">
    <property type="component" value="Unassembled WGS sequence"/>
</dbReference>
<dbReference type="EMBL" id="DF820471">
    <property type="protein sequence ID" value="GAK59864.1"/>
    <property type="molecule type" value="Genomic_DNA"/>
</dbReference>
<organism evidence="9">
    <name type="scientific">Vecturithrix granuli</name>
    <dbReference type="NCBI Taxonomy" id="1499967"/>
    <lineage>
        <taxon>Bacteria</taxon>
        <taxon>Candidatus Moduliflexota</taxon>
        <taxon>Candidatus Vecturitrichia</taxon>
        <taxon>Candidatus Vecturitrichales</taxon>
        <taxon>Candidatus Vecturitrichaceae</taxon>
        <taxon>Candidatus Vecturithrix</taxon>
    </lineage>
</organism>
<evidence type="ECO:0000313" key="9">
    <source>
        <dbReference type="EMBL" id="GAK59864.1"/>
    </source>
</evidence>
<keyword evidence="10" id="KW-1185">Reference proteome</keyword>
<evidence type="ECO:0000256" key="5">
    <source>
        <dbReference type="ARBA" id="ARBA00023295"/>
    </source>
</evidence>
<sequence length="598" mass="69500">MTTTKPAENLIEHIHDEHYEERYNRQNLNHTTMICDAGRPREQLNGRWHFSVDPYDTGLRSDWYKYTPADLQEKHLPWDYEPDGGDVVTLPTCWNMCRPEYFYYEGSAWYAREFSYLADDPEERIFLRIGAANYNAMIFLNHEYLGNHYGGSTPFFVELTGKLRSKNLIQICVNNSRTLDRVPMRNTDWFNYGGIYRDVELLRVPKDFIKAFRIALAPHESFQEILFAVTVSDETAQDEIRLCIPELGVDQVFALKNGKIEGTLTAAPKLWSPDNPKLYDVNVYFRQDHIAEKIGFRQIQVQGVEILLNGKPIFLRGMSVHEDDAVMGKVSDREDLLRRFNHAKELSCNFLRLAHYPHHELAAKLADELGLLLWEEIPVYWAIDFENPATYQDAENQLRELITRDINRASVIIWSVGNENADTDARLTFMGNLARTAKQYDPTRLVSAACLVNKAKLKIEDRLADVLDLIGLNEYYGWYEPHYEELAQLLENSQPDKPVIITETGAGALAGHHGTTSDMFTEEYMAQVYTRQIETIRPLSYVKGMSPWILYDFRASRRYNRFQRGYNRKGLIAQDKQTKKLAFYVLQKFYQEKASKNE</sequence>
<dbReference type="Pfam" id="PF02836">
    <property type="entry name" value="Glyco_hydro_2_C"/>
    <property type="match status" value="1"/>
</dbReference>
<evidence type="ECO:0000259" key="8">
    <source>
        <dbReference type="Pfam" id="PF02837"/>
    </source>
</evidence>
<evidence type="ECO:0000256" key="1">
    <source>
        <dbReference type="ARBA" id="ARBA00007401"/>
    </source>
</evidence>
<comment type="similarity">
    <text evidence="1">Belongs to the glycosyl hydrolase 2 family.</text>
</comment>
<dbReference type="InterPro" id="IPR006104">
    <property type="entry name" value="Glyco_hydro_2_N"/>
</dbReference>
<dbReference type="SUPFAM" id="SSF51445">
    <property type="entry name" value="(Trans)glycosidases"/>
    <property type="match status" value="1"/>
</dbReference>
<name>A0A081C5K9_VECG1</name>
<keyword evidence="4" id="KW-0378">Hydrolase</keyword>
<dbReference type="PRINTS" id="PR00132">
    <property type="entry name" value="GLHYDRLASE2"/>
</dbReference>
<dbReference type="PANTHER" id="PTHR10066:SF67">
    <property type="entry name" value="BETA-GLUCURONIDASE"/>
    <property type="match status" value="1"/>
</dbReference>
<dbReference type="GO" id="GO:0005975">
    <property type="term" value="P:carbohydrate metabolic process"/>
    <property type="evidence" value="ECO:0007669"/>
    <property type="project" value="InterPro"/>
</dbReference>
<evidence type="ECO:0000259" key="6">
    <source>
        <dbReference type="Pfam" id="PF00703"/>
    </source>
</evidence>
<dbReference type="Pfam" id="PF02837">
    <property type="entry name" value="Glyco_hydro_2_N"/>
    <property type="match status" value="1"/>
</dbReference>
<dbReference type="InterPro" id="IPR017853">
    <property type="entry name" value="GH"/>
</dbReference>
<feature type="domain" description="Glycoside hydrolase family 2 immunoglobulin-like beta-sandwich" evidence="6">
    <location>
        <begin position="265"/>
        <end position="297"/>
    </location>
</feature>
<evidence type="ECO:0000256" key="3">
    <source>
        <dbReference type="ARBA" id="ARBA00016205"/>
    </source>
</evidence>
<dbReference type="SUPFAM" id="SSF49303">
    <property type="entry name" value="beta-Galactosidase/glucuronidase domain"/>
    <property type="match status" value="1"/>
</dbReference>
<feature type="domain" description="Glycosyl hydrolases family 2 sugar binding" evidence="8">
    <location>
        <begin position="42"/>
        <end position="205"/>
    </location>
</feature>
<dbReference type="PANTHER" id="PTHR10066">
    <property type="entry name" value="BETA-GLUCURONIDASE"/>
    <property type="match status" value="1"/>
</dbReference>
<dbReference type="Pfam" id="PF00703">
    <property type="entry name" value="Glyco_hydro_2"/>
    <property type="match status" value="1"/>
</dbReference>
<proteinExistence type="inferred from homology"/>
<evidence type="ECO:0000256" key="2">
    <source>
        <dbReference type="ARBA" id="ARBA00012761"/>
    </source>
</evidence>
<dbReference type="eggNOG" id="COG3250">
    <property type="taxonomic scope" value="Bacteria"/>
</dbReference>
<reference evidence="9" key="1">
    <citation type="journal article" date="2015" name="PeerJ">
        <title>First genomic representation of candidate bacterial phylum KSB3 points to enhanced environmental sensing as a trigger of wastewater bulking.</title>
        <authorList>
            <person name="Sekiguchi Y."/>
            <person name="Ohashi A."/>
            <person name="Parks D.H."/>
            <person name="Yamauchi T."/>
            <person name="Tyson G.W."/>
            <person name="Hugenholtz P."/>
        </authorList>
    </citation>
    <scope>NUCLEOTIDE SEQUENCE [LARGE SCALE GENOMIC DNA]</scope>
</reference>
<dbReference type="Gene3D" id="2.60.40.10">
    <property type="entry name" value="Immunoglobulins"/>
    <property type="match status" value="1"/>
</dbReference>
<accession>A0A081C5K9</accession>
<dbReference type="GO" id="GO:0004566">
    <property type="term" value="F:beta-glucuronidase activity"/>
    <property type="evidence" value="ECO:0007669"/>
    <property type="project" value="UniProtKB-EC"/>
</dbReference>
<dbReference type="EC" id="3.2.1.31" evidence="2"/>
<dbReference type="GO" id="GO:0019391">
    <property type="term" value="P:glucuronoside catabolic process"/>
    <property type="evidence" value="ECO:0007669"/>
    <property type="project" value="TreeGrafter"/>
</dbReference>
<evidence type="ECO:0000256" key="4">
    <source>
        <dbReference type="ARBA" id="ARBA00022801"/>
    </source>
</evidence>
<dbReference type="Gene3D" id="2.60.120.260">
    <property type="entry name" value="Galactose-binding domain-like"/>
    <property type="match status" value="1"/>
</dbReference>
<dbReference type="InterPro" id="IPR008979">
    <property type="entry name" value="Galactose-bd-like_sf"/>
</dbReference>
<dbReference type="InterPro" id="IPR036156">
    <property type="entry name" value="Beta-gal/glucu_dom_sf"/>
</dbReference>
<dbReference type="InterPro" id="IPR006103">
    <property type="entry name" value="Glyco_hydro_2_cat"/>
</dbReference>
<feature type="domain" description="Glycoside hydrolase family 2 catalytic" evidence="7">
    <location>
        <begin position="299"/>
        <end position="590"/>
    </location>
</feature>
<dbReference type="InterPro" id="IPR006101">
    <property type="entry name" value="Glyco_hydro_2"/>
</dbReference>
<dbReference type="GO" id="GO:0030246">
    <property type="term" value="F:carbohydrate binding"/>
    <property type="evidence" value="ECO:0007669"/>
    <property type="project" value="TreeGrafter"/>
</dbReference>
<dbReference type="InterPro" id="IPR006102">
    <property type="entry name" value="Ig-like_GH2"/>
</dbReference>